<keyword evidence="1" id="KW-0472">Membrane</keyword>
<dbReference type="eggNOG" id="ENOG5032UIJ">
    <property type="taxonomic scope" value="Bacteria"/>
</dbReference>
<dbReference type="AlphaFoldDB" id="K9WDU4"/>
<dbReference type="EMBL" id="CP003630">
    <property type="protein sequence ID" value="AFZ17687.1"/>
    <property type="molecule type" value="Genomic_DNA"/>
</dbReference>
<dbReference type="KEGG" id="mic:Mic7113_1830"/>
<keyword evidence="1" id="KW-1133">Transmembrane helix</keyword>
<feature type="transmembrane region" description="Helical" evidence="1">
    <location>
        <begin position="45"/>
        <end position="63"/>
    </location>
</feature>
<evidence type="ECO:0000256" key="1">
    <source>
        <dbReference type="SAM" id="Phobius"/>
    </source>
</evidence>
<feature type="transmembrane region" description="Helical" evidence="1">
    <location>
        <begin position="70"/>
        <end position="89"/>
    </location>
</feature>
<organism evidence="2 3">
    <name type="scientific">Allocoleopsis franciscana PCC 7113</name>
    <dbReference type="NCBI Taxonomy" id="1173027"/>
    <lineage>
        <taxon>Bacteria</taxon>
        <taxon>Bacillati</taxon>
        <taxon>Cyanobacteriota</taxon>
        <taxon>Cyanophyceae</taxon>
        <taxon>Coleofasciculales</taxon>
        <taxon>Coleofasciculaceae</taxon>
        <taxon>Allocoleopsis</taxon>
        <taxon>Allocoleopsis franciscana</taxon>
    </lineage>
</organism>
<dbReference type="InterPro" id="IPR021257">
    <property type="entry name" value="DUF2809"/>
</dbReference>
<dbReference type="Proteomes" id="UP000010471">
    <property type="component" value="Chromosome"/>
</dbReference>
<evidence type="ECO:0008006" key="4">
    <source>
        <dbReference type="Google" id="ProtNLM"/>
    </source>
</evidence>
<dbReference type="Pfam" id="PF10990">
    <property type="entry name" value="DUF2809"/>
    <property type="match status" value="1"/>
</dbReference>
<dbReference type="STRING" id="1173027.Mic7113_1830"/>
<reference evidence="2 3" key="1">
    <citation type="submission" date="2012-06" db="EMBL/GenBank/DDBJ databases">
        <title>Finished chromosome of genome of Microcoleus sp. PCC 7113.</title>
        <authorList>
            <consortium name="US DOE Joint Genome Institute"/>
            <person name="Gugger M."/>
            <person name="Coursin T."/>
            <person name="Rippka R."/>
            <person name="Tandeau De Marsac N."/>
            <person name="Huntemann M."/>
            <person name="Wei C.-L."/>
            <person name="Han J."/>
            <person name="Detter J.C."/>
            <person name="Han C."/>
            <person name="Tapia R."/>
            <person name="Chen A."/>
            <person name="Kyrpides N."/>
            <person name="Mavromatis K."/>
            <person name="Markowitz V."/>
            <person name="Szeto E."/>
            <person name="Ivanova N."/>
            <person name="Pagani I."/>
            <person name="Pati A."/>
            <person name="Goodwin L."/>
            <person name="Nordberg H.P."/>
            <person name="Cantor M.N."/>
            <person name="Hua S.X."/>
            <person name="Woyke T."/>
            <person name="Kerfeld C.A."/>
        </authorList>
    </citation>
    <scope>NUCLEOTIDE SEQUENCE [LARGE SCALE GENOMIC DNA]</scope>
    <source>
        <strain evidence="2 3">PCC 7113</strain>
    </source>
</reference>
<dbReference type="RefSeq" id="WP_015181839.1">
    <property type="nucleotide sequence ID" value="NC_019738.1"/>
</dbReference>
<keyword evidence="1" id="KW-0812">Transmembrane</keyword>
<proteinExistence type="predicted"/>
<gene>
    <name evidence="2" type="ORF">Mic7113_1830</name>
</gene>
<protein>
    <recommendedName>
        <fullName evidence="4">DUF2809 domain-containing protein</fullName>
    </recommendedName>
</protein>
<sequence length="143" mass="16399">MASLKSQQYRFLKYRLALLISLLIIVPLGYMIRFHGAAPEWMNDLFGSIAYEIFLILLVALLFPKASPLWTAIGVCLATCMVEFLQLWHPPFLEAMRATLPGRLVLGNSFTWSDFLSYFIGSFFGWAWMWGLRQQTIVRSGVL</sequence>
<name>K9WDU4_9CYAN</name>
<dbReference type="OrthoDB" id="512727at2"/>
<evidence type="ECO:0000313" key="3">
    <source>
        <dbReference type="Proteomes" id="UP000010471"/>
    </source>
</evidence>
<accession>K9WDU4</accession>
<dbReference type="PATRIC" id="fig|1173027.3.peg.2021"/>
<keyword evidence="3" id="KW-1185">Reference proteome</keyword>
<dbReference type="HOGENOM" id="CLU_133181_2_2_3"/>
<feature type="transmembrane region" description="Helical" evidence="1">
    <location>
        <begin position="109"/>
        <end position="130"/>
    </location>
</feature>
<evidence type="ECO:0000313" key="2">
    <source>
        <dbReference type="EMBL" id="AFZ17687.1"/>
    </source>
</evidence>
<feature type="transmembrane region" description="Helical" evidence="1">
    <location>
        <begin position="12"/>
        <end position="33"/>
    </location>
</feature>